<keyword evidence="6" id="KW-0963">Cytoplasm</keyword>
<dbReference type="GO" id="GO:0004843">
    <property type="term" value="F:cysteine-type deubiquitinase activity"/>
    <property type="evidence" value="ECO:0007669"/>
    <property type="project" value="UniProtKB-UniRule"/>
</dbReference>
<dbReference type="OrthoDB" id="65596at2759"/>
<organism evidence="8 9">
    <name type="scientific">Ostreococcus lucimarinus (strain CCE9901)</name>
    <dbReference type="NCBI Taxonomy" id="436017"/>
    <lineage>
        <taxon>Eukaryota</taxon>
        <taxon>Viridiplantae</taxon>
        <taxon>Chlorophyta</taxon>
        <taxon>Mamiellophyceae</taxon>
        <taxon>Mamiellales</taxon>
        <taxon>Bathycoccaceae</taxon>
        <taxon>Ostreococcus</taxon>
    </lineage>
</organism>
<dbReference type="InterPro" id="IPR057766">
    <property type="entry name" value="Znf-C2H2_OTU1-like_C"/>
</dbReference>
<proteinExistence type="predicted"/>
<comment type="catalytic activity">
    <reaction evidence="1 6">
        <text>Thiol-dependent hydrolysis of ester, thioester, amide, peptide and isopeptide bonds formed by the C-terminal Gly of ubiquitin (a 76-residue protein attached to proteins as an intracellular targeting signal).</text>
        <dbReference type="EC" id="3.4.19.12"/>
    </reaction>
</comment>
<keyword evidence="9" id="KW-1185">Reference proteome</keyword>
<comment type="subcellular location">
    <subcellularLocation>
        <location evidence="6">Cytoplasm</location>
    </subcellularLocation>
</comment>
<feature type="domain" description="OTU" evidence="7">
    <location>
        <begin position="3"/>
        <end position="125"/>
    </location>
</feature>
<dbReference type="eggNOG" id="KOG3288">
    <property type="taxonomic scope" value="Eukaryota"/>
</dbReference>
<sequence length="201" mass="21994">MHAIRRVIASDNSCLFNAVGYCCEKSLRESTRLRKVIVDAIRADPATFDEAFLGKAPTEYADWISKPNSWGGQVELFILAKALRVEIAAYDIQTERCDVYGQDADYEDRIMVIYDGLHYDSIVLNPSSIGADVEKDVSRVPASTPALASVAALVRSQHAAKKFTDTANFSLRCLVCQKGLTGQAEAVAHAKSTGHANFGEY</sequence>
<dbReference type="Pfam" id="PF02338">
    <property type="entry name" value="OTU"/>
    <property type="match status" value="1"/>
</dbReference>
<dbReference type="OMA" id="TRCILVY"/>
<dbReference type="GeneID" id="5003608"/>
<keyword evidence="4 6" id="KW-0378">Hydrolase</keyword>
<dbReference type="PANTHER" id="PTHR13312">
    <property type="entry name" value="HIV-INDUCED PROTEIN-7-LIKE PROTEASE"/>
    <property type="match status" value="1"/>
</dbReference>
<comment type="function">
    <text evidence="6">Hydrolase that can remove conjugated ubiquitin from proteins and may therefore play an important regulatory role at the level of protein turnover by preventing degradation.</text>
</comment>
<keyword evidence="3 6" id="KW-0833">Ubl conjugation pathway</keyword>
<dbReference type="STRING" id="436017.A4S2L5"/>
<evidence type="ECO:0000256" key="3">
    <source>
        <dbReference type="ARBA" id="ARBA00022786"/>
    </source>
</evidence>
<accession>A4S2L5</accession>
<dbReference type="Gramene" id="ABO97845">
    <property type="protein sequence ID" value="ABO97845"/>
    <property type="gene ID" value="OSTLU_16769"/>
</dbReference>
<dbReference type="SUPFAM" id="SSF54001">
    <property type="entry name" value="Cysteine proteinases"/>
    <property type="match status" value="1"/>
</dbReference>
<dbReference type="Pfam" id="PF24560">
    <property type="entry name" value="zf-C2H2_OTU1_C"/>
    <property type="match status" value="1"/>
</dbReference>
<name>A4S2L5_OSTLU</name>
<dbReference type="GO" id="GO:0005634">
    <property type="term" value="C:nucleus"/>
    <property type="evidence" value="ECO:0007669"/>
    <property type="project" value="TreeGrafter"/>
</dbReference>
<dbReference type="PANTHER" id="PTHR13312:SF0">
    <property type="entry name" value="UBIQUITIN THIOESTERASE OTU1"/>
    <property type="match status" value="1"/>
</dbReference>
<dbReference type="InterPro" id="IPR003323">
    <property type="entry name" value="OTU_dom"/>
</dbReference>
<gene>
    <name evidence="8" type="ORF">OSTLU_16769</name>
</gene>
<dbReference type="GO" id="GO:0036503">
    <property type="term" value="P:ERAD pathway"/>
    <property type="evidence" value="ECO:0007669"/>
    <property type="project" value="TreeGrafter"/>
</dbReference>
<protein>
    <recommendedName>
        <fullName evidence="6">Ubiquitin thioesterase OTU</fullName>
        <ecNumber evidence="6">3.4.19.12</ecNumber>
    </recommendedName>
</protein>
<evidence type="ECO:0000259" key="7">
    <source>
        <dbReference type="PROSITE" id="PS50802"/>
    </source>
</evidence>
<dbReference type="HOGENOM" id="CLU_108141_1_0_1"/>
<dbReference type="KEGG" id="olu:OSTLU_16769"/>
<reference evidence="8 9" key="1">
    <citation type="journal article" date="2007" name="Proc. Natl. Acad. Sci. U.S.A.">
        <title>The tiny eukaryote Ostreococcus provides genomic insights into the paradox of plankton speciation.</title>
        <authorList>
            <person name="Palenik B."/>
            <person name="Grimwood J."/>
            <person name="Aerts A."/>
            <person name="Rouze P."/>
            <person name="Salamov A."/>
            <person name="Putnam N."/>
            <person name="Dupont C."/>
            <person name="Jorgensen R."/>
            <person name="Derelle E."/>
            <person name="Rombauts S."/>
            <person name="Zhou K."/>
            <person name="Otillar R."/>
            <person name="Merchant S.S."/>
            <person name="Podell S."/>
            <person name="Gaasterland T."/>
            <person name="Napoli C."/>
            <person name="Gendler K."/>
            <person name="Manuell A."/>
            <person name="Tai V."/>
            <person name="Vallon O."/>
            <person name="Piganeau G."/>
            <person name="Jancek S."/>
            <person name="Heijde M."/>
            <person name="Jabbari K."/>
            <person name="Bowler C."/>
            <person name="Lohr M."/>
            <person name="Robbens S."/>
            <person name="Werner G."/>
            <person name="Dubchak I."/>
            <person name="Pazour G.J."/>
            <person name="Ren Q."/>
            <person name="Paulsen I."/>
            <person name="Delwiche C."/>
            <person name="Schmutz J."/>
            <person name="Rokhsar D."/>
            <person name="Van de Peer Y."/>
            <person name="Moreau H."/>
            <person name="Grigoriev I.V."/>
        </authorList>
    </citation>
    <scope>NUCLEOTIDE SEQUENCE [LARGE SCALE GENOMIC DNA]</scope>
    <source>
        <strain evidence="8 9">CCE9901</strain>
    </source>
</reference>
<evidence type="ECO:0000256" key="1">
    <source>
        <dbReference type="ARBA" id="ARBA00000707"/>
    </source>
</evidence>
<evidence type="ECO:0000256" key="2">
    <source>
        <dbReference type="ARBA" id="ARBA00022670"/>
    </source>
</evidence>
<evidence type="ECO:0000313" key="8">
    <source>
        <dbReference type="EMBL" id="ABO97845.1"/>
    </source>
</evidence>
<evidence type="ECO:0000256" key="4">
    <source>
        <dbReference type="ARBA" id="ARBA00022801"/>
    </source>
</evidence>
<keyword evidence="5 6" id="KW-0788">Thiol protease</keyword>
<dbReference type="GO" id="GO:0010494">
    <property type="term" value="C:cytoplasmic stress granule"/>
    <property type="evidence" value="ECO:0007669"/>
    <property type="project" value="EnsemblPlants"/>
</dbReference>
<dbReference type="AlphaFoldDB" id="A4S2L5"/>
<dbReference type="Proteomes" id="UP000001568">
    <property type="component" value="Chromosome 9"/>
</dbReference>
<evidence type="ECO:0000256" key="5">
    <source>
        <dbReference type="ARBA" id="ARBA00022807"/>
    </source>
</evidence>
<evidence type="ECO:0000313" key="9">
    <source>
        <dbReference type="Proteomes" id="UP000001568"/>
    </source>
</evidence>
<dbReference type="RefSeq" id="XP_001419552.1">
    <property type="nucleotide sequence ID" value="XM_001419515.1"/>
</dbReference>
<dbReference type="Gene3D" id="3.90.70.80">
    <property type="match status" value="1"/>
</dbReference>
<keyword evidence="2" id="KW-0645">Protease</keyword>
<dbReference type="EMBL" id="CP000589">
    <property type="protein sequence ID" value="ABO97845.1"/>
    <property type="molecule type" value="Genomic_DNA"/>
</dbReference>
<evidence type="ECO:0000256" key="6">
    <source>
        <dbReference type="RuleBase" id="RU367104"/>
    </source>
</evidence>
<dbReference type="GO" id="GO:0030968">
    <property type="term" value="P:endoplasmic reticulum unfolded protein response"/>
    <property type="evidence" value="ECO:0007669"/>
    <property type="project" value="TreeGrafter"/>
</dbReference>
<dbReference type="EC" id="3.4.19.12" evidence="6"/>
<dbReference type="PROSITE" id="PS50802">
    <property type="entry name" value="OTU"/>
    <property type="match status" value="1"/>
</dbReference>
<dbReference type="GO" id="GO:0005829">
    <property type="term" value="C:cytosol"/>
    <property type="evidence" value="ECO:0007669"/>
    <property type="project" value="TreeGrafter"/>
</dbReference>
<dbReference type="GO" id="GO:0016579">
    <property type="term" value="P:protein deubiquitination"/>
    <property type="evidence" value="ECO:0007669"/>
    <property type="project" value="TreeGrafter"/>
</dbReference>
<dbReference type="InterPro" id="IPR038765">
    <property type="entry name" value="Papain-like_cys_pep_sf"/>
</dbReference>